<name>A0A8E2F6J0_9PEZI</name>
<dbReference type="SUPFAM" id="SSF51735">
    <property type="entry name" value="NAD(P)-binding Rossmann-fold domains"/>
    <property type="match status" value="1"/>
</dbReference>
<evidence type="ECO:0000256" key="2">
    <source>
        <dbReference type="ARBA" id="ARBA00023002"/>
    </source>
</evidence>
<gene>
    <name evidence="3" type="ORF">AOQ84DRAFT_314503</name>
</gene>
<comment type="similarity">
    <text evidence="1">Belongs to the short-chain dehydrogenases/reductases (SDR) family.</text>
</comment>
<evidence type="ECO:0000313" key="3">
    <source>
        <dbReference type="EMBL" id="OCL11036.1"/>
    </source>
</evidence>
<organism evidence="3 4">
    <name type="scientific">Glonium stellatum</name>
    <dbReference type="NCBI Taxonomy" id="574774"/>
    <lineage>
        <taxon>Eukaryota</taxon>
        <taxon>Fungi</taxon>
        <taxon>Dikarya</taxon>
        <taxon>Ascomycota</taxon>
        <taxon>Pezizomycotina</taxon>
        <taxon>Dothideomycetes</taxon>
        <taxon>Pleosporomycetidae</taxon>
        <taxon>Gloniales</taxon>
        <taxon>Gloniaceae</taxon>
        <taxon>Glonium</taxon>
    </lineage>
</organism>
<dbReference type="InterPro" id="IPR002347">
    <property type="entry name" value="SDR_fam"/>
</dbReference>
<evidence type="ECO:0000313" key="4">
    <source>
        <dbReference type="Proteomes" id="UP000250140"/>
    </source>
</evidence>
<dbReference type="Gene3D" id="3.40.50.720">
    <property type="entry name" value="NAD(P)-binding Rossmann-like Domain"/>
    <property type="match status" value="1"/>
</dbReference>
<dbReference type="InterPro" id="IPR036291">
    <property type="entry name" value="NAD(P)-bd_dom_sf"/>
</dbReference>
<reference evidence="3 4" key="1">
    <citation type="journal article" date="2016" name="Nat. Commun.">
        <title>Ectomycorrhizal ecology is imprinted in the genome of the dominant symbiotic fungus Cenococcum geophilum.</title>
        <authorList>
            <consortium name="DOE Joint Genome Institute"/>
            <person name="Peter M."/>
            <person name="Kohler A."/>
            <person name="Ohm R.A."/>
            <person name="Kuo A."/>
            <person name="Krutzmann J."/>
            <person name="Morin E."/>
            <person name="Arend M."/>
            <person name="Barry K.W."/>
            <person name="Binder M."/>
            <person name="Choi C."/>
            <person name="Clum A."/>
            <person name="Copeland A."/>
            <person name="Grisel N."/>
            <person name="Haridas S."/>
            <person name="Kipfer T."/>
            <person name="LaButti K."/>
            <person name="Lindquist E."/>
            <person name="Lipzen A."/>
            <person name="Maire R."/>
            <person name="Meier B."/>
            <person name="Mihaltcheva S."/>
            <person name="Molinier V."/>
            <person name="Murat C."/>
            <person name="Poggeler S."/>
            <person name="Quandt C.A."/>
            <person name="Sperisen C."/>
            <person name="Tritt A."/>
            <person name="Tisserant E."/>
            <person name="Crous P.W."/>
            <person name="Henrissat B."/>
            <person name="Nehls U."/>
            <person name="Egli S."/>
            <person name="Spatafora J.W."/>
            <person name="Grigoriev I.V."/>
            <person name="Martin F.M."/>
        </authorList>
    </citation>
    <scope>NUCLEOTIDE SEQUENCE [LARGE SCALE GENOMIC DNA]</scope>
    <source>
        <strain evidence="3 4">CBS 207.34</strain>
    </source>
</reference>
<dbReference type="PANTHER" id="PTHR24321">
    <property type="entry name" value="DEHYDROGENASES, SHORT CHAIN"/>
    <property type="match status" value="1"/>
</dbReference>
<evidence type="ECO:0000256" key="1">
    <source>
        <dbReference type="ARBA" id="ARBA00006484"/>
    </source>
</evidence>
<accession>A0A8E2F6J0</accession>
<dbReference type="PANTHER" id="PTHR24321:SF8">
    <property type="entry name" value="ESTRADIOL 17-BETA-DEHYDROGENASE 8-RELATED"/>
    <property type="match status" value="1"/>
</dbReference>
<dbReference type="CDD" id="cd05233">
    <property type="entry name" value="SDR_c"/>
    <property type="match status" value="1"/>
</dbReference>
<dbReference type="OrthoDB" id="10253736at2759"/>
<dbReference type="AlphaFoldDB" id="A0A8E2F6J0"/>
<dbReference type="PRINTS" id="PR00081">
    <property type="entry name" value="GDHRDH"/>
</dbReference>
<dbReference type="Pfam" id="PF13561">
    <property type="entry name" value="adh_short_C2"/>
    <property type="match status" value="1"/>
</dbReference>
<dbReference type="GO" id="GO:0016491">
    <property type="term" value="F:oxidoreductase activity"/>
    <property type="evidence" value="ECO:0007669"/>
    <property type="project" value="UniProtKB-KW"/>
</dbReference>
<sequence>MDLSLDLSGTHVLITGGAGLIGRVVVDAFLATGARVSSLDVAYDTVGPSLVRDETSLQRQRIRCDISSENSVQEAFAAAVKKFGTVACCVALGGLDYSVLEHSESIADASFGQLQRVLEVNVAGTWLVAREWVRGLRTAKLNGEILRNVGLIIVGSESGWFGERTNSDYAAGKSAVQVGLLLSLRADVVRIWEGARVNAIAPGAVDTARFKDECKDDPEQFWKEAQATTALRKPVPCESVAKSILYLASENFSAHVHGQVLNVDSGKQGKVIWTKEECK</sequence>
<dbReference type="EMBL" id="KV749126">
    <property type="protein sequence ID" value="OCL11036.1"/>
    <property type="molecule type" value="Genomic_DNA"/>
</dbReference>
<keyword evidence="2" id="KW-0560">Oxidoreductase</keyword>
<protein>
    <submittedName>
        <fullName evidence="3">NAD-P-binding protein</fullName>
    </submittedName>
</protein>
<dbReference type="Proteomes" id="UP000250140">
    <property type="component" value="Unassembled WGS sequence"/>
</dbReference>
<proteinExistence type="inferred from homology"/>
<keyword evidence="4" id="KW-1185">Reference proteome</keyword>